<evidence type="ECO:0000256" key="5">
    <source>
        <dbReference type="ARBA" id="ARBA00038558"/>
    </source>
</evidence>
<dbReference type="GO" id="GO:0015038">
    <property type="term" value="F:glutathione disulfide oxidoreductase activity"/>
    <property type="evidence" value="ECO:0007669"/>
    <property type="project" value="TreeGrafter"/>
</dbReference>
<dbReference type="PANTHER" id="PTHR45694">
    <property type="entry name" value="GLUTAREDOXIN 2"/>
    <property type="match status" value="1"/>
</dbReference>
<dbReference type="AlphaFoldDB" id="A0A0M3QWA9"/>
<dbReference type="Pfam" id="PF00462">
    <property type="entry name" value="Glutaredoxin"/>
    <property type="match status" value="1"/>
</dbReference>
<keyword evidence="2" id="KW-0318">Glutathionylation</keyword>
<dbReference type="InterPro" id="IPR036249">
    <property type="entry name" value="Thioredoxin-like_sf"/>
</dbReference>
<feature type="domain" description="Glutaredoxin" evidence="7">
    <location>
        <begin position="32"/>
        <end position="94"/>
    </location>
</feature>
<dbReference type="FunFam" id="3.40.30.10:FF:000026">
    <property type="entry name" value="Glutaredoxin 2"/>
    <property type="match status" value="1"/>
</dbReference>
<dbReference type="Proteomes" id="UP000494163">
    <property type="component" value="Chromosome 3L"/>
</dbReference>
<keyword evidence="9" id="KW-1185">Reference proteome</keyword>
<dbReference type="OMA" id="YACYELD"/>
<organism evidence="8 9">
    <name type="scientific">Drosophila busckii</name>
    <name type="common">Fruit fly</name>
    <dbReference type="NCBI Taxonomy" id="30019"/>
    <lineage>
        <taxon>Eukaryota</taxon>
        <taxon>Metazoa</taxon>
        <taxon>Ecdysozoa</taxon>
        <taxon>Arthropoda</taxon>
        <taxon>Hexapoda</taxon>
        <taxon>Insecta</taxon>
        <taxon>Pterygota</taxon>
        <taxon>Neoptera</taxon>
        <taxon>Endopterygota</taxon>
        <taxon>Diptera</taxon>
        <taxon>Brachycera</taxon>
        <taxon>Muscomorpha</taxon>
        <taxon>Ephydroidea</taxon>
        <taxon>Drosophilidae</taxon>
        <taxon>Drosophila</taxon>
    </lineage>
</organism>
<dbReference type="Gene3D" id="3.40.30.10">
    <property type="entry name" value="Glutaredoxin"/>
    <property type="match status" value="1"/>
</dbReference>
<evidence type="ECO:0000256" key="6">
    <source>
        <dbReference type="ARBA" id="ARBA00039819"/>
    </source>
</evidence>
<sequence>MDFMGNSFTKQNVDMDSVQAQFVRDTIANNKVAIFSKTTCPYCTMAKEPFRKLNVNATIVELNTRKDGNEIQSVLGEMTGARTVPRVFINGKFVGGGTDIKQMYEMGTLQKYFE</sequence>
<comment type="similarity">
    <text evidence="1">Belongs to the glutaredoxin family.</text>
</comment>
<dbReference type="GO" id="GO:0034599">
    <property type="term" value="P:cellular response to oxidative stress"/>
    <property type="evidence" value="ECO:0007669"/>
    <property type="project" value="TreeGrafter"/>
</dbReference>
<dbReference type="InterPro" id="IPR011899">
    <property type="entry name" value="Glutaredoxin_euk/vir"/>
</dbReference>
<dbReference type="SUPFAM" id="SSF52833">
    <property type="entry name" value="Thioredoxin-like"/>
    <property type="match status" value="1"/>
</dbReference>
<protein>
    <recommendedName>
        <fullName evidence="6">Glutaredoxin-2, mitochondrial</fullName>
    </recommendedName>
</protein>
<gene>
    <name evidence="8" type="ORF">Dbus_chr3Lg995</name>
</gene>
<dbReference type="GO" id="GO:0005737">
    <property type="term" value="C:cytoplasm"/>
    <property type="evidence" value="ECO:0007669"/>
    <property type="project" value="TreeGrafter"/>
</dbReference>
<dbReference type="NCBIfam" id="TIGR02180">
    <property type="entry name" value="GRX_euk"/>
    <property type="match status" value="1"/>
</dbReference>
<name>A0A0M3QWA9_DROBS</name>
<dbReference type="PROSITE" id="PS51354">
    <property type="entry name" value="GLUTAREDOXIN_2"/>
    <property type="match status" value="1"/>
</dbReference>
<comment type="function">
    <text evidence="4">Glutathione-dependent oxidoreductase that facilitates the maintenance of mitochondrial redox homeostasis upon induction of apoptosis by oxidative stress. Involved in response to hydrogen peroxide and regulation of apoptosis caused by oxidative stress. Acts as a very efficient catalyst of monothiol reactions because of its high affinity for protein glutathione-mixed disulfides. Can receive electrons not only from glutathione (GSH), but also from thioredoxin reductase supporting both monothiol and dithiol reactions. Efficiently catalyzes both glutathionylation and deglutathionylation of mitochondrial complex I, which in turn regulates the superoxide production by the complex. Overexpression decreases the susceptibility to apoptosis and prevents loss of cardiolipin and cytochrome c release.</text>
</comment>
<dbReference type="InterPro" id="IPR002109">
    <property type="entry name" value="Glutaredoxin"/>
</dbReference>
<dbReference type="PRINTS" id="PR00160">
    <property type="entry name" value="GLUTAREDOXIN"/>
</dbReference>
<proteinExistence type="inferred from homology"/>
<dbReference type="STRING" id="30019.A0A0M3QWA9"/>
<evidence type="ECO:0000256" key="1">
    <source>
        <dbReference type="ARBA" id="ARBA00007787"/>
    </source>
</evidence>
<dbReference type="OrthoDB" id="418495at2759"/>
<accession>A0A0M3QWA9</accession>
<dbReference type="InterPro" id="IPR014025">
    <property type="entry name" value="Glutaredoxin_subgr"/>
</dbReference>
<evidence type="ECO:0000256" key="4">
    <source>
        <dbReference type="ARBA" id="ARBA00037470"/>
    </source>
</evidence>
<evidence type="ECO:0000313" key="8">
    <source>
        <dbReference type="EMBL" id="ALC43829.1"/>
    </source>
</evidence>
<evidence type="ECO:0000313" key="9">
    <source>
        <dbReference type="Proteomes" id="UP000494163"/>
    </source>
</evidence>
<reference evidence="8 9" key="1">
    <citation type="submission" date="2015-08" db="EMBL/GenBank/DDBJ databases">
        <title>Ancestral chromatin configuration constrains chromatin evolution on differentiating sex chromosomes in Drosophila.</title>
        <authorList>
            <person name="Zhou Q."/>
            <person name="Bachtrog D."/>
        </authorList>
    </citation>
    <scope>NUCLEOTIDE SEQUENCE [LARGE SCALE GENOMIC DNA]</scope>
    <source>
        <tissue evidence="8">Whole larvae</tissue>
    </source>
</reference>
<evidence type="ECO:0000259" key="7">
    <source>
        <dbReference type="Pfam" id="PF00462"/>
    </source>
</evidence>
<evidence type="ECO:0000256" key="2">
    <source>
        <dbReference type="ARBA" id="ARBA00023206"/>
    </source>
</evidence>
<dbReference type="CDD" id="cd03419">
    <property type="entry name" value="GRX_GRXh_1_2_like"/>
    <property type="match status" value="1"/>
</dbReference>
<keyword evidence="3" id="KW-0676">Redox-active center</keyword>
<evidence type="ECO:0000256" key="3">
    <source>
        <dbReference type="ARBA" id="ARBA00023284"/>
    </source>
</evidence>
<comment type="subunit">
    <text evidence="5">Monomer; active form. Homodimer; inactive form. The homodimer is probably linked by 1 2Fe-2S cluster.</text>
</comment>
<dbReference type="PANTHER" id="PTHR45694:SF5">
    <property type="entry name" value="GLUTAREDOXIN 2"/>
    <property type="match status" value="1"/>
</dbReference>
<dbReference type="EMBL" id="CP012525">
    <property type="protein sequence ID" value="ALC43829.1"/>
    <property type="molecule type" value="Genomic_DNA"/>
</dbReference>